<dbReference type="SUPFAM" id="SSF69118">
    <property type="entry name" value="AhpD-like"/>
    <property type="match status" value="1"/>
</dbReference>
<evidence type="ECO:0000313" key="1">
    <source>
        <dbReference type="EMBL" id="SVB09005.1"/>
    </source>
</evidence>
<dbReference type="InterPro" id="IPR029032">
    <property type="entry name" value="AhpD-like"/>
</dbReference>
<sequence length="256" mass="28720">MTRNYLDMNNINYEDANYPVRANFAETHNRFWDRLATPGAWLSGAQKVAIAKEIRQSHDCDLCQQRKEALSPYQIKGDHQTASGELSNTIVEMVHRIVTDSARITKNWFDGLKDQGLKPEEYVEILGTIVHTFAVDEFCRGLGIPLNELPEPKAGKPSGYLPENASYDGGAWVPLLPHFIEEGPEADLWNGYGANVIRALSVTPDEVRSLIDLFESHYITNDSIVGDWTICPHGGLSRIEIEVVATRVSSHNDCFY</sequence>
<proteinExistence type="predicted"/>
<dbReference type="AlphaFoldDB" id="A0A382B5H1"/>
<dbReference type="NCBIfam" id="NF041238">
    <property type="entry name" value="AhpD_rel_CFYUT"/>
    <property type="match status" value="1"/>
</dbReference>
<dbReference type="EMBL" id="UINC01028285">
    <property type="protein sequence ID" value="SVB09005.1"/>
    <property type="molecule type" value="Genomic_DNA"/>
</dbReference>
<accession>A0A382B5H1</accession>
<name>A0A382B5H1_9ZZZZ</name>
<protein>
    <submittedName>
        <fullName evidence="1">Uncharacterized protein</fullName>
    </submittedName>
</protein>
<organism evidence="1">
    <name type="scientific">marine metagenome</name>
    <dbReference type="NCBI Taxonomy" id="408172"/>
    <lineage>
        <taxon>unclassified sequences</taxon>
        <taxon>metagenomes</taxon>
        <taxon>ecological metagenomes</taxon>
    </lineage>
</organism>
<gene>
    <name evidence="1" type="ORF">METZ01_LOCUS161859</name>
</gene>
<reference evidence="1" key="1">
    <citation type="submission" date="2018-05" db="EMBL/GenBank/DDBJ databases">
        <authorList>
            <person name="Lanie J.A."/>
            <person name="Ng W.-L."/>
            <person name="Kazmierczak K.M."/>
            <person name="Andrzejewski T.M."/>
            <person name="Davidsen T.M."/>
            <person name="Wayne K.J."/>
            <person name="Tettelin H."/>
            <person name="Glass J.I."/>
            <person name="Rusch D."/>
            <person name="Podicherti R."/>
            <person name="Tsui H.-C.T."/>
            <person name="Winkler M.E."/>
        </authorList>
    </citation>
    <scope>NUCLEOTIDE SEQUENCE</scope>
</reference>